<dbReference type="STRING" id="9925.ENSCHIP00000032619"/>
<dbReference type="PANTHER" id="PTHR24147">
    <property type="entry name" value="ANKYRIN REPEAT DOMAIN 36-RELATED"/>
    <property type="match status" value="1"/>
</dbReference>
<feature type="compositionally biased region" description="Basic and acidic residues" evidence="2">
    <location>
        <begin position="229"/>
        <end position="239"/>
    </location>
</feature>
<reference evidence="3" key="3">
    <citation type="submission" date="2025-09" db="UniProtKB">
        <authorList>
            <consortium name="Ensembl"/>
        </authorList>
    </citation>
    <scope>IDENTIFICATION</scope>
</reference>
<dbReference type="SMART" id="SM00248">
    <property type="entry name" value="ANK"/>
    <property type="match status" value="3"/>
</dbReference>
<feature type="region of interest" description="Disordered" evidence="2">
    <location>
        <begin position="229"/>
        <end position="266"/>
    </location>
</feature>
<dbReference type="Ensembl" id="ENSCHIT00000040494.1">
    <property type="protein sequence ID" value="ENSCHIP00000032619.1"/>
    <property type="gene ID" value="ENSCHIG00000026526.1"/>
</dbReference>
<dbReference type="PANTHER" id="PTHR24147:SF62">
    <property type="entry name" value="ANKYRIN REPEAT DOMAIN-CONTAINING PROTEIN 7"/>
    <property type="match status" value="1"/>
</dbReference>
<keyword evidence="4" id="KW-1185">Reference proteome</keyword>
<dbReference type="EMBL" id="LWLT01000014">
    <property type="status" value="NOT_ANNOTATED_CDS"/>
    <property type="molecule type" value="Genomic_DNA"/>
</dbReference>
<dbReference type="Gene3D" id="1.25.40.20">
    <property type="entry name" value="Ankyrin repeat-containing domain"/>
    <property type="match status" value="1"/>
</dbReference>
<evidence type="ECO:0000313" key="4">
    <source>
        <dbReference type="Proteomes" id="UP000291000"/>
    </source>
</evidence>
<dbReference type="PROSITE" id="PS50297">
    <property type="entry name" value="ANK_REP_REGION"/>
    <property type="match status" value="2"/>
</dbReference>
<sequence>MFFSVSQDDLTPLLLGISERKQQIVEFLVRKGANIHAVDKMKRTALILAVNYESLNVVSLLLQRGADVFSQDVFGRTAEEYAVISGFKIVCELISEYKEKRPKTPPEKSNSVDKSSEEDSLSYNSFIQVDTCCSSSSDFLLQPAPKLNLQKLMKAFQQSKRKEAECGIVRQESTTFSENNNSDSEIEDVVETLPKPSPGVQGFSHPAFPRPDPLLKPLKTLAGLGLAKVEGEKKHRSSESRLIQQRKSGGNNKQAFSAMETKGSDR</sequence>
<dbReference type="PROSITE" id="PS50088">
    <property type="entry name" value="ANK_REPEAT"/>
    <property type="match status" value="2"/>
</dbReference>
<dbReference type="Bgee" id="ENSCHIG00000026526">
    <property type="expression patterns" value="Expressed in metanephros cortex and 18 other cell types or tissues"/>
</dbReference>
<evidence type="ECO:0000313" key="3">
    <source>
        <dbReference type="Ensembl" id="ENSCHIP00000032619.1"/>
    </source>
</evidence>
<accession>A0A452G7N7</accession>
<dbReference type="Pfam" id="PF12796">
    <property type="entry name" value="Ank_2"/>
    <property type="match status" value="1"/>
</dbReference>
<keyword evidence="1" id="KW-0040">ANK repeat</keyword>
<dbReference type="OMA" id="NDNKWTP"/>
<reference evidence="3 4" key="1">
    <citation type="submission" date="2016-04" db="EMBL/GenBank/DDBJ databases">
        <title>Polished mammalian reference genomes with single-molecule sequencing and chromosome conformation capture applied to the Capra hircus genome.</title>
        <authorList>
            <person name="Bickhart D.M."/>
            <person name="Koren S."/>
            <person name="Rosen B."/>
            <person name="Hastie A."/>
            <person name="Liachko I."/>
            <person name="Sullivan S.T."/>
            <person name="Burton J."/>
            <person name="Sayre B.L."/>
            <person name="Huson H.J."/>
            <person name="Lee J."/>
            <person name="Lam E."/>
            <person name="Kelley C.M."/>
            <person name="Hutchison J.L."/>
            <person name="Zhou Y."/>
            <person name="Sun J."/>
            <person name="Crisa A."/>
            <person name="Schwartz J.C."/>
            <person name="Hammond J.A."/>
            <person name="Schroeder S.G."/>
            <person name="Liu G.E."/>
            <person name="Dunham M."/>
            <person name="Shendure J."/>
            <person name="Sonstegard T.S."/>
            <person name="Phillippy A.M."/>
            <person name="Van Tassell C.P."/>
            <person name="Smith T.P."/>
        </authorList>
    </citation>
    <scope>NUCLEOTIDE SEQUENCE [LARGE SCALE GENOMIC DNA]</scope>
</reference>
<proteinExistence type="predicted"/>
<feature type="compositionally biased region" description="Polar residues" evidence="2">
    <location>
        <begin position="240"/>
        <end position="255"/>
    </location>
</feature>
<name>A0A452G7N7_CAPHI</name>
<reference evidence="3" key="2">
    <citation type="submission" date="2025-08" db="UniProtKB">
        <authorList>
            <consortium name="Ensembl"/>
        </authorList>
    </citation>
    <scope>IDENTIFICATION</scope>
</reference>
<organism evidence="3 4">
    <name type="scientific">Capra hircus</name>
    <name type="common">Goat</name>
    <dbReference type="NCBI Taxonomy" id="9925"/>
    <lineage>
        <taxon>Eukaryota</taxon>
        <taxon>Metazoa</taxon>
        <taxon>Chordata</taxon>
        <taxon>Craniata</taxon>
        <taxon>Vertebrata</taxon>
        <taxon>Euteleostomi</taxon>
        <taxon>Mammalia</taxon>
        <taxon>Eutheria</taxon>
        <taxon>Laurasiatheria</taxon>
        <taxon>Artiodactyla</taxon>
        <taxon>Ruminantia</taxon>
        <taxon>Pecora</taxon>
        <taxon>Bovidae</taxon>
        <taxon>Caprinae</taxon>
        <taxon>Capra</taxon>
    </lineage>
</organism>
<evidence type="ECO:0000256" key="1">
    <source>
        <dbReference type="PROSITE-ProRule" id="PRU00023"/>
    </source>
</evidence>
<dbReference type="GeneTree" id="ENSGT00940000153661"/>
<feature type="repeat" description="ANK" evidence="1">
    <location>
        <begin position="8"/>
        <end position="40"/>
    </location>
</feature>
<protein>
    <submittedName>
        <fullName evidence="3">Uncharacterized protein</fullName>
    </submittedName>
</protein>
<dbReference type="InterPro" id="IPR050657">
    <property type="entry name" value="Ankyrin_repeat_domain"/>
</dbReference>
<dbReference type="InterPro" id="IPR036770">
    <property type="entry name" value="Ankyrin_rpt-contain_sf"/>
</dbReference>
<evidence type="ECO:0000256" key="2">
    <source>
        <dbReference type="SAM" id="MobiDB-lite"/>
    </source>
</evidence>
<dbReference type="Proteomes" id="UP000291000">
    <property type="component" value="Chromosome 13"/>
</dbReference>
<dbReference type="InterPro" id="IPR002110">
    <property type="entry name" value="Ankyrin_rpt"/>
</dbReference>
<dbReference type="AlphaFoldDB" id="A0A452G7N7"/>
<dbReference type="SUPFAM" id="SSF48403">
    <property type="entry name" value="Ankyrin repeat"/>
    <property type="match status" value="1"/>
</dbReference>
<feature type="repeat" description="ANK" evidence="1">
    <location>
        <begin position="41"/>
        <end position="73"/>
    </location>
</feature>